<reference evidence="1 2" key="1">
    <citation type="journal article" date="2023" name="Sci. Data">
        <title>Genome assembly of the Korean intertidal mud-creeper Batillaria attramentaria.</title>
        <authorList>
            <person name="Patra A.K."/>
            <person name="Ho P.T."/>
            <person name="Jun S."/>
            <person name="Lee S.J."/>
            <person name="Kim Y."/>
            <person name="Won Y.J."/>
        </authorList>
    </citation>
    <scope>NUCLEOTIDE SEQUENCE [LARGE SCALE GENOMIC DNA]</scope>
    <source>
        <strain evidence="1">Wonlab-2016</strain>
    </source>
</reference>
<evidence type="ECO:0000313" key="1">
    <source>
        <dbReference type="EMBL" id="KAK7485325.1"/>
    </source>
</evidence>
<proteinExistence type="predicted"/>
<name>A0ABD0KDZ0_9CAEN</name>
<dbReference type="AlphaFoldDB" id="A0ABD0KDZ0"/>
<accession>A0ABD0KDZ0</accession>
<dbReference type="Proteomes" id="UP001519460">
    <property type="component" value="Unassembled WGS sequence"/>
</dbReference>
<evidence type="ECO:0000313" key="2">
    <source>
        <dbReference type="Proteomes" id="UP001519460"/>
    </source>
</evidence>
<protein>
    <submittedName>
        <fullName evidence="1">Uncharacterized protein</fullName>
    </submittedName>
</protein>
<sequence length="93" mass="11014">MISTAQDYFPNKSMVLELKYTIYFPKKLQVRQVMEWTTDDILDWPGLTMFAVLRLVTVRGQPPLHQTLTTSWDGQWMVLIRWSHDQRRGGQTD</sequence>
<keyword evidence="2" id="KW-1185">Reference proteome</keyword>
<gene>
    <name evidence="1" type="ORF">BaRGS_00023424</name>
</gene>
<comment type="caution">
    <text evidence="1">The sequence shown here is derived from an EMBL/GenBank/DDBJ whole genome shotgun (WGS) entry which is preliminary data.</text>
</comment>
<organism evidence="1 2">
    <name type="scientific">Batillaria attramentaria</name>
    <dbReference type="NCBI Taxonomy" id="370345"/>
    <lineage>
        <taxon>Eukaryota</taxon>
        <taxon>Metazoa</taxon>
        <taxon>Spiralia</taxon>
        <taxon>Lophotrochozoa</taxon>
        <taxon>Mollusca</taxon>
        <taxon>Gastropoda</taxon>
        <taxon>Caenogastropoda</taxon>
        <taxon>Sorbeoconcha</taxon>
        <taxon>Cerithioidea</taxon>
        <taxon>Batillariidae</taxon>
        <taxon>Batillaria</taxon>
    </lineage>
</organism>
<dbReference type="EMBL" id="JACVVK020000196">
    <property type="protein sequence ID" value="KAK7485325.1"/>
    <property type="molecule type" value="Genomic_DNA"/>
</dbReference>